<evidence type="ECO:0000259" key="5">
    <source>
        <dbReference type="Pfam" id="PF22780"/>
    </source>
</evidence>
<dbReference type="NCBIfam" id="TIGR00275">
    <property type="entry name" value="aminoacetone oxidase family FAD-binding enzyme"/>
    <property type="match status" value="1"/>
</dbReference>
<evidence type="ECO:0000313" key="7">
    <source>
        <dbReference type="Proteomes" id="UP000824238"/>
    </source>
</evidence>
<comment type="cofactor">
    <cofactor evidence="1">
        <name>FAD</name>
        <dbReference type="ChEBI" id="CHEBI:57692"/>
    </cofactor>
</comment>
<dbReference type="Pfam" id="PF22780">
    <property type="entry name" value="HI0933_like_1st"/>
    <property type="match status" value="1"/>
</dbReference>
<dbReference type="InterPro" id="IPR055178">
    <property type="entry name" value="RsdA/BaiN/AoA(So)-like_dom"/>
</dbReference>
<feature type="domain" description="RsdA/BaiN/AoA(So)-like Rossmann fold-like" evidence="4">
    <location>
        <begin position="3"/>
        <end position="400"/>
    </location>
</feature>
<sequence length="406" mass="42376">MRAAVIGAGASGMTAAITAARLGHEVTLYERQARAGRKLMATGNGRCNLTNTGAAPSNYHGEAPAFVRPALEGFGPAEALDFFRGLGLLVREEHGGRVYPLSNSANSVVDVLRQGLEAAGVRLAAGDRVRELRRAGAGFAILTESGEKQNFDAVVVACGGLAGEKLGGGRDGYELLKSLGHTRTALRPALVQITTEPAYPRSLKGIKADCALRLVCGGAELGRSEGELLFTETGVSGPAAFDLSRAVSAAGEAALELEADFLRDYAWGEALEHLRRRAGAAPGLPVSELFTGSVHNRLGRMLVKYAGLDAGKALSELTERELRAAAGACKRFSLPVRGTEGFASAQVTAGGVRTSEFCPETLESRIVPHLFACGEVLDIDGDCGGYNLQWAWSSGALAGRLGTPQA</sequence>
<keyword evidence="2" id="KW-0285">Flavoprotein</keyword>
<protein>
    <submittedName>
        <fullName evidence="6">NAD(P)/FAD-dependent oxidoreductase</fullName>
    </submittedName>
</protein>
<dbReference type="Pfam" id="PF03486">
    <property type="entry name" value="HI0933_like"/>
    <property type="match status" value="1"/>
</dbReference>
<accession>A0A9D1DK35</accession>
<dbReference type="InterPro" id="IPR057661">
    <property type="entry name" value="RsdA/BaiN/AoA(So)_Rossmann"/>
</dbReference>
<dbReference type="Gene3D" id="3.50.50.60">
    <property type="entry name" value="FAD/NAD(P)-binding domain"/>
    <property type="match status" value="1"/>
</dbReference>
<dbReference type="PRINTS" id="PR00368">
    <property type="entry name" value="FADPNR"/>
</dbReference>
<dbReference type="PRINTS" id="PR00411">
    <property type="entry name" value="PNDRDTASEI"/>
</dbReference>
<evidence type="ECO:0000256" key="3">
    <source>
        <dbReference type="ARBA" id="ARBA00022827"/>
    </source>
</evidence>
<evidence type="ECO:0000259" key="4">
    <source>
        <dbReference type="Pfam" id="PF03486"/>
    </source>
</evidence>
<dbReference type="PANTHER" id="PTHR42887">
    <property type="entry name" value="OS12G0638800 PROTEIN"/>
    <property type="match status" value="1"/>
</dbReference>
<evidence type="ECO:0000256" key="1">
    <source>
        <dbReference type="ARBA" id="ARBA00001974"/>
    </source>
</evidence>
<proteinExistence type="predicted"/>
<dbReference type="Gene3D" id="1.10.8.260">
    <property type="entry name" value="HI0933 insert domain-like"/>
    <property type="match status" value="1"/>
</dbReference>
<reference evidence="6" key="1">
    <citation type="submission" date="2020-10" db="EMBL/GenBank/DDBJ databases">
        <authorList>
            <person name="Gilroy R."/>
        </authorList>
    </citation>
    <scope>NUCLEOTIDE SEQUENCE</scope>
    <source>
        <strain evidence="6">ChiGjej3B3-7149</strain>
    </source>
</reference>
<dbReference type="Proteomes" id="UP000824238">
    <property type="component" value="Unassembled WGS sequence"/>
</dbReference>
<dbReference type="InterPro" id="IPR036188">
    <property type="entry name" value="FAD/NAD-bd_sf"/>
</dbReference>
<feature type="domain" description="RsdA/BaiN/AoA(So)-like insert" evidence="5">
    <location>
        <begin position="187"/>
        <end position="347"/>
    </location>
</feature>
<dbReference type="PANTHER" id="PTHR42887:SF2">
    <property type="entry name" value="OS12G0638800 PROTEIN"/>
    <property type="match status" value="1"/>
</dbReference>
<dbReference type="EMBL" id="DVHH01000040">
    <property type="protein sequence ID" value="HIR54271.1"/>
    <property type="molecule type" value="Genomic_DNA"/>
</dbReference>
<comment type="caution">
    <text evidence="6">The sequence shown here is derived from an EMBL/GenBank/DDBJ whole genome shotgun (WGS) entry which is preliminary data.</text>
</comment>
<evidence type="ECO:0000313" key="6">
    <source>
        <dbReference type="EMBL" id="HIR54271.1"/>
    </source>
</evidence>
<organism evidence="6 7">
    <name type="scientific">Candidatus Scatomorpha intestinigallinarum</name>
    <dbReference type="NCBI Taxonomy" id="2840923"/>
    <lineage>
        <taxon>Bacteria</taxon>
        <taxon>Bacillati</taxon>
        <taxon>Bacillota</taxon>
        <taxon>Clostridia</taxon>
        <taxon>Eubacteriales</taxon>
        <taxon>Candidatus Scatomorpha</taxon>
    </lineage>
</organism>
<dbReference type="InterPro" id="IPR023166">
    <property type="entry name" value="BaiN-like_dom_sf"/>
</dbReference>
<name>A0A9D1DK35_9FIRM</name>
<dbReference type="SUPFAM" id="SSF51905">
    <property type="entry name" value="FAD/NAD(P)-binding domain"/>
    <property type="match status" value="1"/>
</dbReference>
<keyword evidence="3" id="KW-0274">FAD</keyword>
<reference evidence="6" key="2">
    <citation type="journal article" date="2021" name="PeerJ">
        <title>Extensive microbial diversity within the chicken gut microbiome revealed by metagenomics and culture.</title>
        <authorList>
            <person name="Gilroy R."/>
            <person name="Ravi A."/>
            <person name="Getino M."/>
            <person name="Pursley I."/>
            <person name="Horton D.L."/>
            <person name="Alikhan N.F."/>
            <person name="Baker D."/>
            <person name="Gharbi K."/>
            <person name="Hall N."/>
            <person name="Watson M."/>
            <person name="Adriaenssens E.M."/>
            <person name="Foster-Nyarko E."/>
            <person name="Jarju S."/>
            <person name="Secka A."/>
            <person name="Antonio M."/>
            <person name="Oren A."/>
            <person name="Chaudhuri R.R."/>
            <person name="La Ragione R."/>
            <person name="Hildebrand F."/>
            <person name="Pallen M.J."/>
        </authorList>
    </citation>
    <scope>NUCLEOTIDE SEQUENCE</scope>
    <source>
        <strain evidence="6">ChiGjej3B3-7149</strain>
    </source>
</reference>
<dbReference type="SUPFAM" id="SSF160996">
    <property type="entry name" value="HI0933 insert domain-like"/>
    <property type="match status" value="1"/>
</dbReference>
<dbReference type="InterPro" id="IPR004792">
    <property type="entry name" value="BaiN-like"/>
</dbReference>
<dbReference type="AlphaFoldDB" id="A0A9D1DK35"/>
<gene>
    <name evidence="6" type="ORF">IAD36_01545</name>
</gene>
<evidence type="ECO:0000256" key="2">
    <source>
        <dbReference type="ARBA" id="ARBA00022630"/>
    </source>
</evidence>
<dbReference type="Gene3D" id="2.40.30.10">
    <property type="entry name" value="Translation factors"/>
    <property type="match status" value="1"/>
</dbReference>